<sequence length="301" mass="33028">MSYILPGTPIPIKIIILALMLHWVTATAAHSRSKKRSCLPKKDRNDGPALTETFSGKGTYNPNSFEFLSGPLFLLVLLCSCAFTKWPRPQGFGAVAMASNQWKSSQICGACLEITGPGGTFKGIVGNQCPSCEANGLDLDKDIWNQVSGNKSPGIIQLTWQPMLFMNKSGASQYWNSIQIQEANTPVTSLEVSTDGGSSWIPLERKSESNYCEWHVILDYFFYQEASFYRCGDMIRPINPEASLSKILISYRHVHPVQPQDGKGLGARGDIRVTCLSGKKFVSKNLDLATPEEPQPGSGNC</sequence>
<dbReference type="EMBL" id="LAVV01006617">
    <property type="protein sequence ID" value="KNZ59084.1"/>
    <property type="molecule type" value="Genomic_DNA"/>
</dbReference>
<evidence type="ECO:0000256" key="1">
    <source>
        <dbReference type="ARBA" id="ARBA00022729"/>
    </source>
</evidence>
<evidence type="ECO:0000313" key="3">
    <source>
        <dbReference type="EMBL" id="KNZ59084.1"/>
    </source>
</evidence>
<dbReference type="Proteomes" id="UP000037035">
    <property type="component" value="Unassembled WGS sequence"/>
</dbReference>
<dbReference type="VEuPathDB" id="FungiDB:VP01_1801g2"/>
<evidence type="ECO:0008006" key="5">
    <source>
        <dbReference type="Google" id="ProtNLM"/>
    </source>
</evidence>
<accession>A0A0L6VED1</accession>
<proteinExistence type="predicted"/>
<feature type="chain" id="PRO_5005568518" description="Expansin-like EG45 domain-containing protein" evidence="2">
    <location>
        <begin position="27"/>
        <end position="301"/>
    </location>
</feature>
<reference evidence="3 4" key="1">
    <citation type="submission" date="2015-08" db="EMBL/GenBank/DDBJ databases">
        <title>Next Generation Sequencing and Analysis of the Genome of Puccinia sorghi L Schw, the Causal Agent of Maize Common Rust.</title>
        <authorList>
            <person name="Rochi L."/>
            <person name="Burguener G."/>
            <person name="Darino M."/>
            <person name="Turjanski A."/>
            <person name="Kreff E."/>
            <person name="Dieguez M.J."/>
            <person name="Sacco F."/>
        </authorList>
    </citation>
    <scope>NUCLEOTIDE SEQUENCE [LARGE SCALE GENOMIC DNA]</scope>
    <source>
        <strain evidence="3 4">RO10H11247</strain>
    </source>
</reference>
<feature type="signal peptide" evidence="2">
    <location>
        <begin position="1"/>
        <end position="26"/>
    </location>
</feature>
<dbReference type="InterPro" id="IPR051477">
    <property type="entry name" value="Expansin_CellWall"/>
</dbReference>
<dbReference type="Gene3D" id="2.40.40.10">
    <property type="entry name" value="RlpA-like domain"/>
    <property type="match status" value="1"/>
</dbReference>
<dbReference type="InterPro" id="IPR036908">
    <property type="entry name" value="RlpA-like_sf"/>
</dbReference>
<dbReference type="PANTHER" id="PTHR31836:SF21">
    <property type="entry name" value="EXPANSIN-LIKE PROTEIN 7"/>
    <property type="match status" value="1"/>
</dbReference>
<dbReference type="AlphaFoldDB" id="A0A0L6VED1"/>
<keyword evidence="1 2" id="KW-0732">Signal</keyword>
<organism evidence="3 4">
    <name type="scientific">Puccinia sorghi</name>
    <dbReference type="NCBI Taxonomy" id="27349"/>
    <lineage>
        <taxon>Eukaryota</taxon>
        <taxon>Fungi</taxon>
        <taxon>Dikarya</taxon>
        <taxon>Basidiomycota</taxon>
        <taxon>Pucciniomycotina</taxon>
        <taxon>Pucciniomycetes</taxon>
        <taxon>Pucciniales</taxon>
        <taxon>Pucciniaceae</taxon>
        <taxon>Puccinia</taxon>
    </lineage>
</organism>
<dbReference type="STRING" id="27349.A0A0L6VED1"/>
<comment type="caution">
    <text evidence="3">The sequence shown here is derived from an EMBL/GenBank/DDBJ whole genome shotgun (WGS) entry which is preliminary data.</text>
</comment>
<dbReference type="OrthoDB" id="406505at2759"/>
<protein>
    <recommendedName>
        <fullName evidence="5">Expansin-like EG45 domain-containing protein</fullName>
    </recommendedName>
</protein>
<name>A0A0L6VED1_9BASI</name>
<dbReference type="CDD" id="cd22271">
    <property type="entry name" value="DPBB_EXP_N-like"/>
    <property type="match status" value="1"/>
</dbReference>
<gene>
    <name evidence="3" type="ORF">VP01_1801g2</name>
</gene>
<dbReference type="InterPro" id="IPR036749">
    <property type="entry name" value="Expansin_CBD_sf"/>
</dbReference>
<dbReference type="SUPFAM" id="SSF50685">
    <property type="entry name" value="Barwin-like endoglucanases"/>
    <property type="match status" value="1"/>
</dbReference>
<keyword evidence="4" id="KW-1185">Reference proteome</keyword>
<dbReference type="PANTHER" id="PTHR31836">
    <property type="match status" value="1"/>
</dbReference>
<dbReference type="Gene3D" id="2.60.40.760">
    <property type="entry name" value="Expansin, cellulose-binding-like domain"/>
    <property type="match status" value="1"/>
</dbReference>
<evidence type="ECO:0000256" key="2">
    <source>
        <dbReference type="SAM" id="SignalP"/>
    </source>
</evidence>
<evidence type="ECO:0000313" key="4">
    <source>
        <dbReference type="Proteomes" id="UP000037035"/>
    </source>
</evidence>